<protein>
    <recommendedName>
        <fullName evidence="3">Transmembrane protein</fullName>
    </recommendedName>
</protein>
<name>A0A3G4ZUT8_9VIRU</name>
<keyword evidence="1" id="KW-0472">Membrane</keyword>
<feature type="transmembrane region" description="Helical" evidence="1">
    <location>
        <begin position="115"/>
        <end position="134"/>
    </location>
</feature>
<feature type="transmembrane region" description="Helical" evidence="1">
    <location>
        <begin position="47"/>
        <end position="69"/>
    </location>
</feature>
<reference evidence="2" key="1">
    <citation type="submission" date="2018-10" db="EMBL/GenBank/DDBJ databases">
        <title>Hidden diversity of soil giant viruses.</title>
        <authorList>
            <person name="Schulz F."/>
            <person name="Alteio L."/>
            <person name="Goudeau D."/>
            <person name="Ryan E.M."/>
            <person name="Malmstrom R.R."/>
            <person name="Blanchard J."/>
            <person name="Woyke T."/>
        </authorList>
    </citation>
    <scope>NUCLEOTIDE SEQUENCE</scope>
    <source>
        <strain evidence="2">EDV1</strain>
    </source>
</reference>
<sequence length="160" mass="18859">MHPKCSLYKKITLKIIAFIIIFIEFCSIIGAGITLYKEKNNTCFIKWIYILTNNILFIFDIFLGMYMLIKNNYKQNFLFNTIGFILTIVLIIYFATGEVISNCDPSSLMNSFWQYLIYYSCSKFIICYTIGLFLQYEKKSVPLSFYSDELVITDEQMLFL</sequence>
<accession>A0A3G4ZUT8</accession>
<dbReference type="EMBL" id="MK072088">
    <property type="protein sequence ID" value="AYV78666.1"/>
    <property type="molecule type" value="Genomic_DNA"/>
</dbReference>
<evidence type="ECO:0008006" key="3">
    <source>
        <dbReference type="Google" id="ProtNLM"/>
    </source>
</evidence>
<feature type="transmembrane region" description="Helical" evidence="1">
    <location>
        <begin position="12"/>
        <end position="35"/>
    </location>
</feature>
<organism evidence="2">
    <name type="scientific">Edafosvirus sp</name>
    <dbReference type="NCBI Taxonomy" id="2487765"/>
    <lineage>
        <taxon>Viruses</taxon>
        <taxon>Varidnaviria</taxon>
        <taxon>Bamfordvirae</taxon>
        <taxon>Nucleocytoviricota</taxon>
        <taxon>Megaviricetes</taxon>
        <taxon>Imitervirales</taxon>
        <taxon>Mimiviridae</taxon>
        <taxon>Klosneuvirinae</taxon>
    </lineage>
</organism>
<gene>
    <name evidence="2" type="ORF">Edafosvirus23_5</name>
</gene>
<feature type="transmembrane region" description="Helical" evidence="1">
    <location>
        <begin position="76"/>
        <end position="95"/>
    </location>
</feature>
<evidence type="ECO:0000313" key="2">
    <source>
        <dbReference type="EMBL" id="AYV78666.1"/>
    </source>
</evidence>
<proteinExistence type="predicted"/>
<evidence type="ECO:0000256" key="1">
    <source>
        <dbReference type="SAM" id="Phobius"/>
    </source>
</evidence>
<keyword evidence="1" id="KW-0812">Transmembrane</keyword>
<keyword evidence="1" id="KW-1133">Transmembrane helix</keyword>